<keyword evidence="1" id="KW-0732">Signal</keyword>
<evidence type="ECO:0000313" key="3">
    <source>
        <dbReference type="Proteomes" id="UP000326396"/>
    </source>
</evidence>
<feature type="chain" id="PRO_5024295706" evidence="1">
    <location>
        <begin position="23"/>
        <end position="363"/>
    </location>
</feature>
<dbReference type="AlphaFoldDB" id="A0A5N6NWQ8"/>
<comment type="caution">
    <text evidence="2">The sequence shown here is derived from an EMBL/GenBank/DDBJ whole genome shotgun (WGS) entry which is preliminary data.</text>
</comment>
<protein>
    <submittedName>
        <fullName evidence="2">Uncharacterized protein</fullName>
    </submittedName>
</protein>
<organism evidence="2 3">
    <name type="scientific">Mikania micrantha</name>
    <name type="common">bitter vine</name>
    <dbReference type="NCBI Taxonomy" id="192012"/>
    <lineage>
        <taxon>Eukaryota</taxon>
        <taxon>Viridiplantae</taxon>
        <taxon>Streptophyta</taxon>
        <taxon>Embryophyta</taxon>
        <taxon>Tracheophyta</taxon>
        <taxon>Spermatophyta</taxon>
        <taxon>Magnoliopsida</taxon>
        <taxon>eudicotyledons</taxon>
        <taxon>Gunneridae</taxon>
        <taxon>Pentapetalae</taxon>
        <taxon>asterids</taxon>
        <taxon>campanulids</taxon>
        <taxon>Asterales</taxon>
        <taxon>Asteraceae</taxon>
        <taxon>Asteroideae</taxon>
        <taxon>Heliantheae alliance</taxon>
        <taxon>Eupatorieae</taxon>
        <taxon>Mikania</taxon>
    </lineage>
</organism>
<evidence type="ECO:0000256" key="1">
    <source>
        <dbReference type="SAM" id="SignalP"/>
    </source>
</evidence>
<gene>
    <name evidence="2" type="ORF">E3N88_18351</name>
</gene>
<sequence length="363" mass="42173">MNIIQQVVRLILLGLTLRKTRAAIQVAQLWKLQGFYCLHLYYESGFVGGNWLGCVIDNTQFWGMGGVGWHTNHITSYTNFFLSAESRCGEVGSNHIIWGNCWMGWVVSLHRWLMGFMAAGPTNDIQGICAHWARKDLITSWPSCCNYGRDSRRAMLIGWVGQQWRPSVRDYSRNLIKYGNLGWGMVWSFCWEIRGTVIEWVLWSFFSSGGCWGYLFLCRSGMWICWELASRLGPFVLWFMFVWTKHIGYVEYFYGYTYVNRAGGWEMGLPRCCWCLLLPEDCHLLNCFWWDTYGSHTDLHLDQLLEAMNCILSRIYGYWSVQQRQRCNWRVNGAGWLGNRVEQPAGWPGCAVGWLGRPAVWVG</sequence>
<dbReference type="EMBL" id="SZYD01000009">
    <property type="protein sequence ID" value="KAD5318405.1"/>
    <property type="molecule type" value="Genomic_DNA"/>
</dbReference>
<keyword evidence="3" id="KW-1185">Reference proteome</keyword>
<reference evidence="2 3" key="1">
    <citation type="submission" date="2019-05" db="EMBL/GenBank/DDBJ databases">
        <title>Mikania micrantha, genome provides insights into the molecular mechanism of rapid growth.</title>
        <authorList>
            <person name="Liu B."/>
        </authorList>
    </citation>
    <scope>NUCLEOTIDE SEQUENCE [LARGE SCALE GENOMIC DNA]</scope>
    <source>
        <strain evidence="2">NLD-2019</strain>
        <tissue evidence="2">Leaf</tissue>
    </source>
</reference>
<accession>A0A5N6NWQ8</accession>
<feature type="signal peptide" evidence="1">
    <location>
        <begin position="1"/>
        <end position="22"/>
    </location>
</feature>
<dbReference type="Proteomes" id="UP000326396">
    <property type="component" value="Linkage Group LG17"/>
</dbReference>
<name>A0A5N6NWQ8_9ASTR</name>
<evidence type="ECO:0000313" key="2">
    <source>
        <dbReference type="EMBL" id="KAD5318405.1"/>
    </source>
</evidence>
<proteinExistence type="predicted"/>